<dbReference type="PRINTS" id="PR00337">
    <property type="entry name" value="LEUILEVALBP"/>
</dbReference>
<dbReference type="Pfam" id="PF13458">
    <property type="entry name" value="Peripla_BP_6"/>
    <property type="match status" value="1"/>
</dbReference>
<dbReference type="CDD" id="cd19988">
    <property type="entry name" value="PBP1_ABC_HAAT-like"/>
    <property type="match status" value="1"/>
</dbReference>
<evidence type="ECO:0000256" key="5">
    <source>
        <dbReference type="SAM" id="SignalP"/>
    </source>
</evidence>
<dbReference type="PANTHER" id="PTHR30483:SF6">
    <property type="entry name" value="PERIPLASMIC BINDING PROTEIN OF ABC TRANSPORTER FOR NATURAL AMINO ACIDS"/>
    <property type="match status" value="1"/>
</dbReference>
<name>A0A1M5Y8P0_9BURK</name>
<keyword evidence="8" id="KW-1185">Reference proteome</keyword>
<dbReference type="GO" id="GO:0006865">
    <property type="term" value="P:amino acid transport"/>
    <property type="evidence" value="ECO:0007669"/>
    <property type="project" value="UniProtKB-KW"/>
</dbReference>
<proteinExistence type="inferred from homology"/>
<gene>
    <name evidence="7" type="ORF">SAMN04488135_108154</name>
</gene>
<dbReference type="InterPro" id="IPR051010">
    <property type="entry name" value="BCAA_transport"/>
</dbReference>
<evidence type="ECO:0000313" key="7">
    <source>
        <dbReference type="EMBL" id="SHI08445.1"/>
    </source>
</evidence>
<dbReference type="STRING" id="658167.SAMN04488135_108154"/>
<accession>A0A1M5Y8P0</accession>
<evidence type="ECO:0000256" key="2">
    <source>
        <dbReference type="ARBA" id="ARBA00022448"/>
    </source>
</evidence>
<dbReference type="RefSeq" id="WP_073104452.1">
    <property type="nucleotide sequence ID" value="NZ_FQXE01000008.1"/>
</dbReference>
<comment type="similarity">
    <text evidence="1">Belongs to the leucine-binding protein family.</text>
</comment>
<dbReference type="InterPro" id="IPR028082">
    <property type="entry name" value="Peripla_BP_I"/>
</dbReference>
<dbReference type="SUPFAM" id="SSF53822">
    <property type="entry name" value="Periplasmic binding protein-like I"/>
    <property type="match status" value="1"/>
</dbReference>
<keyword evidence="2" id="KW-0813">Transport</keyword>
<evidence type="ECO:0000313" key="8">
    <source>
        <dbReference type="Proteomes" id="UP000184226"/>
    </source>
</evidence>
<dbReference type="PANTHER" id="PTHR30483">
    <property type="entry name" value="LEUCINE-SPECIFIC-BINDING PROTEIN"/>
    <property type="match status" value="1"/>
</dbReference>
<organism evidence="7 8">
    <name type="scientific">Pollutimonas bauzanensis</name>
    <dbReference type="NCBI Taxonomy" id="658167"/>
    <lineage>
        <taxon>Bacteria</taxon>
        <taxon>Pseudomonadati</taxon>
        <taxon>Pseudomonadota</taxon>
        <taxon>Betaproteobacteria</taxon>
        <taxon>Burkholderiales</taxon>
        <taxon>Alcaligenaceae</taxon>
        <taxon>Pollutimonas</taxon>
    </lineage>
</organism>
<reference evidence="7 8" key="1">
    <citation type="submission" date="2016-11" db="EMBL/GenBank/DDBJ databases">
        <authorList>
            <person name="Jaros S."/>
            <person name="Januszkiewicz K."/>
            <person name="Wedrychowicz H."/>
        </authorList>
    </citation>
    <scope>NUCLEOTIDE SEQUENCE [LARGE SCALE GENOMIC DNA]</scope>
    <source>
        <strain evidence="7 8">CGMCC 1.10190</strain>
    </source>
</reference>
<protein>
    <submittedName>
        <fullName evidence="7">Amino acid/amide ABC transporter substrate-binding protein, HAAT family (TC 3.A.1.4.-)</fullName>
    </submittedName>
</protein>
<keyword evidence="3 5" id="KW-0732">Signal</keyword>
<evidence type="ECO:0000256" key="1">
    <source>
        <dbReference type="ARBA" id="ARBA00010062"/>
    </source>
</evidence>
<feature type="signal peptide" evidence="5">
    <location>
        <begin position="1"/>
        <end position="23"/>
    </location>
</feature>
<feature type="chain" id="PRO_5013314001" evidence="5">
    <location>
        <begin position="24"/>
        <end position="371"/>
    </location>
</feature>
<feature type="domain" description="Leucine-binding protein" evidence="6">
    <location>
        <begin position="26"/>
        <end position="365"/>
    </location>
</feature>
<evidence type="ECO:0000256" key="4">
    <source>
        <dbReference type="ARBA" id="ARBA00022970"/>
    </source>
</evidence>
<dbReference type="Gene3D" id="3.40.50.2300">
    <property type="match status" value="2"/>
</dbReference>
<evidence type="ECO:0000256" key="3">
    <source>
        <dbReference type="ARBA" id="ARBA00022729"/>
    </source>
</evidence>
<dbReference type="InterPro" id="IPR000709">
    <property type="entry name" value="Leu_Ile_Val-bd"/>
</dbReference>
<dbReference type="OrthoDB" id="9783240at2"/>
<evidence type="ECO:0000259" key="6">
    <source>
        <dbReference type="Pfam" id="PF13458"/>
    </source>
</evidence>
<sequence length="371" mass="39759">MFDKSKLFCAVFGFAVATGAASAADTLKIGIIESISGAAAAYGDNHRKGTRLAIEEINNAGGFNGQPIEFHAEDDRSDPAAGINAAKKLIAQQKVDAIVGSSASLVTIAFTKENERYKVPAVNGQAGSPTVTEQGYKYTWRVNMTDGQLDSKAVEYFASQKGAKRFAFLVENSDYGKPPTQAAADRAKKVGATVTAYEQYNRGETDFKAQLSKIKETSPEVIFVHGYYTEGSIIARQIKELGINATLIVNMGQGVPKFVELAGAAANGAVFPTTWLPGLDNEKSKKFEEAFKAKYNHEPGAFEAGTYDSIYTVVEAAKRGGGSDPKQIQAGLAKLEGFEILLGKISFDEKNQNSGEVRLATFSNGKIVSFK</sequence>
<dbReference type="AlphaFoldDB" id="A0A1M5Y8P0"/>
<dbReference type="EMBL" id="FQXE01000008">
    <property type="protein sequence ID" value="SHI08445.1"/>
    <property type="molecule type" value="Genomic_DNA"/>
</dbReference>
<dbReference type="InterPro" id="IPR028081">
    <property type="entry name" value="Leu-bd"/>
</dbReference>
<keyword evidence="4" id="KW-0029">Amino-acid transport</keyword>
<dbReference type="Proteomes" id="UP000184226">
    <property type="component" value="Unassembled WGS sequence"/>
</dbReference>